<proteinExistence type="predicted"/>
<feature type="signal peptide" evidence="1">
    <location>
        <begin position="1"/>
        <end position="30"/>
    </location>
</feature>
<keyword evidence="3" id="KW-1185">Reference proteome</keyword>
<gene>
    <name evidence="2" type="ORF">I2H31_11285</name>
</gene>
<dbReference type="EMBL" id="JADQDM010000004">
    <property type="protein sequence ID" value="MBF9221689.1"/>
    <property type="molecule type" value="Genomic_DNA"/>
</dbReference>
<sequence>MKHVSSLMRRGPVAALLLILSWLAGPAARAQAPAWQAATAFAPTNAATYSSLVKATATDAAGNVYMAGYFTGTATFGAVTLTSAGNTDVFIAKWNPRTAALAWVQRAGGPGVDGVSGIAVSGSSVYVAGYFTGTAGFGGTTLTSMGGGNSDAFVAKLADAGSASTWAWVQPIGSTAADQATAVAVSGSSVYATGYFAGTVAFGGTTLTSAPGSAADAFVAKLTDAGSSASFAWAQRGSTGLTYGFIYGVAVRGGSVYLTGYFTGTASFGPVGLASAGSGDVFVVKLTDAGATSSFTWGLAAGGISNDYAFTVVPGAGSSLYIVGRFDSPTAGFGATTLTNVTAASPTMPDVFVAKITDAGPTGAFTWAQAAGGPGVDIGVGLAVSGPNVYVVGHFQGTAAFGGAALTSVSTSNSDVFVTKLVDAGPTSAFAWTQSGGGSGADFGYALALAGSSVYAVGSFVAPATFGSIAVTGSFGGSVAYLASLTDPTLLATTAAQGSLSFSLAPNPAHTTATVTLPALPGAPTATLALLDALGRAVFVQTVPLPAAGLRHELDLRGLAPGLYALRVTTGAETATRRLVVE</sequence>
<protein>
    <submittedName>
        <fullName evidence="2">T9SS type A sorting domain-containing protein</fullName>
    </submittedName>
</protein>
<dbReference type="InterPro" id="IPR026444">
    <property type="entry name" value="Secre_tail"/>
</dbReference>
<keyword evidence="1" id="KW-0732">Signal</keyword>
<comment type="caution">
    <text evidence="2">The sequence shown here is derived from an EMBL/GenBank/DDBJ whole genome shotgun (WGS) entry which is preliminary data.</text>
</comment>
<evidence type="ECO:0000313" key="3">
    <source>
        <dbReference type="Proteomes" id="UP000618931"/>
    </source>
</evidence>
<organism evidence="2 3">
    <name type="scientific">Hymenobacter ruricola</name>
    <dbReference type="NCBI Taxonomy" id="2791023"/>
    <lineage>
        <taxon>Bacteria</taxon>
        <taxon>Pseudomonadati</taxon>
        <taxon>Bacteroidota</taxon>
        <taxon>Cytophagia</taxon>
        <taxon>Cytophagales</taxon>
        <taxon>Hymenobacteraceae</taxon>
        <taxon>Hymenobacter</taxon>
    </lineage>
</organism>
<name>A0ABS0I450_9BACT</name>
<evidence type="ECO:0000313" key="2">
    <source>
        <dbReference type="EMBL" id="MBF9221689.1"/>
    </source>
</evidence>
<feature type="chain" id="PRO_5045835476" evidence="1">
    <location>
        <begin position="31"/>
        <end position="582"/>
    </location>
</feature>
<dbReference type="Proteomes" id="UP000618931">
    <property type="component" value="Unassembled WGS sequence"/>
</dbReference>
<dbReference type="RefSeq" id="WP_196293134.1">
    <property type="nucleotide sequence ID" value="NZ_JADQDM010000004.1"/>
</dbReference>
<evidence type="ECO:0000256" key="1">
    <source>
        <dbReference type="SAM" id="SignalP"/>
    </source>
</evidence>
<dbReference type="NCBIfam" id="TIGR04183">
    <property type="entry name" value="Por_Secre_tail"/>
    <property type="match status" value="1"/>
</dbReference>
<reference evidence="2 3" key="1">
    <citation type="submission" date="2020-11" db="EMBL/GenBank/DDBJ databases">
        <authorList>
            <person name="Kim M.K."/>
        </authorList>
    </citation>
    <scope>NUCLEOTIDE SEQUENCE [LARGE SCALE GENOMIC DNA]</scope>
    <source>
        <strain evidence="2 3">BT662</strain>
    </source>
</reference>
<accession>A0ABS0I450</accession>